<name>A0A644TMF1_9ZZZZ</name>
<sequence>MDRKKQLKLEYKETPRPMGVFKIKNTANGKFFIDSSMNIPGSFNGQRFQLNLQSHRNRDLQEDWNSYGADAFVFEILETIKPEKFAKEDWRKAVAALKDKWLENLQPYKEKGYNKQKS</sequence>
<dbReference type="EMBL" id="VSSQ01000040">
    <property type="protein sequence ID" value="MPL68113.1"/>
    <property type="molecule type" value="Genomic_DNA"/>
</dbReference>
<protein>
    <recommendedName>
        <fullName evidence="2">GIY-YIG domain-containing protein</fullName>
    </recommendedName>
</protein>
<organism evidence="1">
    <name type="scientific">bioreactor metagenome</name>
    <dbReference type="NCBI Taxonomy" id="1076179"/>
    <lineage>
        <taxon>unclassified sequences</taxon>
        <taxon>metagenomes</taxon>
        <taxon>ecological metagenomes</taxon>
    </lineage>
</organism>
<reference evidence="1" key="1">
    <citation type="submission" date="2019-08" db="EMBL/GenBank/DDBJ databases">
        <authorList>
            <person name="Kucharzyk K."/>
            <person name="Murdoch R.W."/>
            <person name="Higgins S."/>
            <person name="Loffler F."/>
        </authorList>
    </citation>
    <scope>NUCLEOTIDE SEQUENCE</scope>
</reference>
<proteinExistence type="predicted"/>
<dbReference type="Gene3D" id="3.40.1440.10">
    <property type="entry name" value="GIY-YIG endonuclease"/>
    <property type="match status" value="1"/>
</dbReference>
<dbReference type="SUPFAM" id="SSF82771">
    <property type="entry name" value="GIY-YIG endonuclease"/>
    <property type="match status" value="1"/>
</dbReference>
<dbReference type="AlphaFoldDB" id="A0A644TMF1"/>
<evidence type="ECO:0008006" key="2">
    <source>
        <dbReference type="Google" id="ProtNLM"/>
    </source>
</evidence>
<evidence type="ECO:0000313" key="1">
    <source>
        <dbReference type="EMBL" id="MPL68113.1"/>
    </source>
</evidence>
<dbReference type="InterPro" id="IPR035901">
    <property type="entry name" value="GIY-YIG_endonuc_sf"/>
</dbReference>
<comment type="caution">
    <text evidence="1">The sequence shown here is derived from an EMBL/GenBank/DDBJ whole genome shotgun (WGS) entry which is preliminary data.</text>
</comment>
<dbReference type="CDD" id="cd10451">
    <property type="entry name" value="GIY-YIG_LuxR_like"/>
    <property type="match status" value="1"/>
</dbReference>
<accession>A0A644TMF1</accession>
<gene>
    <name evidence="1" type="ORF">SDC9_13826</name>
</gene>